<name>A0ABC8UMT0_9AQUA</name>
<dbReference type="PROSITE" id="PS51050">
    <property type="entry name" value="ZF_CW"/>
    <property type="match status" value="1"/>
</dbReference>
<dbReference type="PANTHER" id="PTHR46510:SF1">
    <property type="entry name" value="BROMODOMAIN ADJACENT TO ZINC FINGER DOMAIN PROTEIN 1A"/>
    <property type="match status" value="1"/>
</dbReference>
<dbReference type="EMBL" id="CAUOFW020008324">
    <property type="protein sequence ID" value="CAK9182375.1"/>
    <property type="molecule type" value="Genomic_DNA"/>
</dbReference>
<evidence type="ECO:0000313" key="7">
    <source>
        <dbReference type="EMBL" id="CAK9182375.1"/>
    </source>
</evidence>
<dbReference type="InterPro" id="IPR011011">
    <property type="entry name" value="Znf_FYVE_PHD"/>
</dbReference>
<protein>
    <submittedName>
        <fullName evidence="7">Uncharacterized protein</fullName>
    </submittedName>
</protein>
<accession>A0ABC8UMT0</accession>
<sequence length="506" mass="55523">MMLIQTSLPSSIEAAHSFVPNYGTKEFSCDWMPGAETWEKCPKCDKHPQGDRGQAVPVVEGEKSDIDSIPEKEAPKNTVAVCQALSSANTRQSDGHVSAISLDAPSVAVKERLVEVETEAVRSSAFLSSERKSRALVSNSESFNGCTAVKEPGSEAALRSDMHKDLDSGCMNDICSSSKSNIDIGLACLRTEVDDAGECSSSGALITEGLWDDMSEKKICISILRSEGLLGGVRTIRTCASAGGTSISNVSCFSRSCKVCDISESTLKMLICDNCDEAFHVSCCYPRISKIPVDEWFCHSCLKKKHKILKEKTSKSLIISNEMGRCRNATSKGELGPIAFMVRDTLPYATSVRIGDEHQAEVPDWSGPIFHEIDPPSEPLEMKPSECVLLHELSSNKPSRLSSIGNWLQCREVIEGVDGTVCGKWRRAPLFEVQTDDWECFRSVLWDPAHADCAVPQELDTGEVLKQLKYIEMLRPRLAAKRRKLDHTKTVGSQVLTEDVTSIHNQ</sequence>
<reference evidence="7 8" key="1">
    <citation type="submission" date="2024-02" db="EMBL/GenBank/DDBJ databases">
        <authorList>
            <person name="Vignale AGUSTIN F."/>
            <person name="Sosa J E."/>
            <person name="Modenutti C."/>
        </authorList>
    </citation>
    <scope>NUCLEOTIDE SEQUENCE [LARGE SCALE GENOMIC DNA]</scope>
</reference>
<dbReference type="Gene3D" id="3.30.40.100">
    <property type="match status" value="1"/>
</dbReference>
<proteinExistence type="predicted"/>
<keyword evidence="8" id="KW-1185">Reference proteome</keyword>
<feature type="domain" description="CW-type" evidence="6">
    <location>
        <begin position="401"/>
        <end position="461"/>
    </location>
</feature>
<dbReference type="SUPFAM" id="SSF57903">
    <property type="entry name" value="FYVE/PHD zinc finger"/>
    <property type="match status" value="1"/>
</dbReference>
<keyword evidence="3" id="KW-0862">Zinc</keyword>
<evidence type="ECO:0000256" key="2">
    <source>
        <dbReference type="ARBA" id="ARBA00022771"/>
    </source>
</evidence>
<comment type="caution">
    <text evidence="7">The sequence shown here is derived from an EMBL/GenBank/DDBJ whole genome shotgun (WGS) entry which is preliminary data.</text>
</comment>
<dbReference type="InterPro" id="IPR011124">
    <property type="entry name" value="Znf_CW"/>
</dbReference>
<gene>
    <name evidence="7" type="ORF">ILEXP_LOCUS52518</name>
</gene>
<dbReference type="InterPro" id="IPR019787">
    <property type="entry name" value="Znf_PHD-finger"/>
</dbReference>
<dbReference type="InterPro" id="IPR013083">
    <property type="entry name" value="Znf_RING/FYVE/PHD"/>
</dbReference>
<dbReference type="InterPro" id="IPR019786">
    <property type="entry name" value="Zinc_finger_PHD-type_CS"/>
</dbReference>
<keyword evidence="2 4" id="KW-0863">Zinc-finger</keyword>
<evidence type="ECO:0000256" key="4">
    <source>
        <dbReference type="PROSITE-ProRule" id="PRU00146"/>
    </source>
</evidence>
<evidence type="ECO:0000313" key="8">
    <source>
        <dbReference type="Proteomes" id="UP001642360"/>
    </source>
</evidence>
<feature type="domain" description="PHD-type" evidence="5">
    <location>
        <begin position="254"/>
        <end position="304"/>
    </location>
</feature>
<evidence type="ECO:0000259" key="6">
    <source>
        <dbReference type="PROSITE" id="PS51050"/>
    </source>
</evidence>
<dbReference type="Pfam" id="PF00628">
    <property type="entry name" value="PHD"/>
    <property type="match status" value="1"/>
</dbReference>
<dbReference type="PROSITE" id="PS50016">
    <property type="entry name" value="ZF_PHD_2"/>
    <property type="match status" value="1"/>
</dbReference>
<dbReference type="AlphaFoldDB" id="A0ABC8UMT0"/>
<evidence type="ECO:0000259" key="5">
    <source>
        <dbReference type="PROSITE" id="PS50016"/>
    </source>
</evidence>
<dbReference type="InterPro" id="IPR047171">
    <property type="entry name" value="BAZ1A"/>
</dbReference>
<keyword evidence="1" id="KW-0479">Metal-binding</keyword>
<dbReference type="SMART" id="SM00249">
    <property type="entry name" value="PHD"/>
    <property type="match status" value="1"/>
</dbReference>
<dbReference type="Gene3D" id="3.30.40.10">
    <property type="entry name" value="Zinc/RING finger domain, C3HC4 (zinc finger)"/>
    <property type="match status" value="1"/>
</dbReference>
<organism evidence="7 8">
    <name type="scientific">Ilex paraguariensis</name>
    <name type="common">yerba mate</name>
    <dbReference type="NCBI Taxonomy" id="185542"/>
    <lineage>
        <taxon>Eukaryota</taxon>
        <taxon>Viridiplantae</taxon>
        <taxon>Streptophyta</taxon>
        <taxon>Embryophyta</taxon>
        <taxon>Tracheophyta</taxon>
        <taxon>Spermatophyta</taxon>
        <taxon>Magnoliopsida</taxon>
        <taxon>eudicotyledons</taxon>
        <taxon>Gunneridae</taxon>
        <taxon>Pentapetalae</taxon>
        <taxon>asterids</taxon>
        <taxon>campanulids</taxon>
        <taxon>Aquifoliales</taxon>
        <taxon>Aquifoliaceae</taxon>
        <taxon>Ilex</taxon>
    </lineage>
</organism>
<dbReference type="GO" id="GO:0008270">
    <property type="term" value="F:zinc ion binding"/>
    <property type="evidence" value="ECO:0007669"/>
    <property type="project" value="UniProtKB-KW"/>
</dbReference>
<dbReference type="FunFam" id="3.30.40.100:FF:000005">
    <property type="entry name" value="uncharacterized protein LOC106759733 isoform X4"/>
    <property type="match status" value="1"/>
</dbReference>
<dbReference type="PANTHER" id="PTHR46510">
    <property type="entry name" value="BROMODOMAIN ADJACENT TO ZINC FINGER DOMAIN PROTEIN 1A"/>
    <property type="match status" value="1"/>
</dbReference>
<evidence type="ECO:0000256" key="1">
    <source>
        <dbReference type="ARBA" id="ARBA00022723"/>
    </source>
</evidence>
<dbReference type="Proteomes" id="UP001642360">
    <property type="component" value="Unassembled WGS sequence"/>
</dbReference>
<evidence type="ECO:0000256" key="3">
    <source>
        <dbReference type="ARBA" id="ARBA00022833"/>
    </source>
</evidence>
<dbReference type="InterPro" id="IPR001965">
    <property type="entry name" value="Znf_PHD"/>
</dbReference>
<dbReference type="PROSITE" id="PS01359">
    <property type="entry name" value="ZF_PHD_1"/>
    <property type="match status" value="1"/>
</dbReference>